<sequence length="98" mass="10825">MTIDEYTSLTRELASGDADEARTSQILVSLTDAFTESSSNLENAQNEITKLTDSNTSLKQANYELFLRIGSKPSDPPDTAEQTLKTPEDYAAEIGEYR</sequence>
<feature type="region of interest" description="Disordered" evidence="2">
    <location>
        <begin position="69"/>
        <end position="98"/>
    </location>
</feature>
<evidence type="ECO:0000256" key="2">
    <source>
        <dbReference type="SAM" id="MobiDB-lite"/>
    </source>
</evidence>
<organism evidence="3">
    <name type="scientific">Podoviridae sp. ctUm43</name>
    <dbReference type="NCBI Taxonomy" id="2827738"/>
    <lineage>
        <taxon>Viruses</taxon>
        <taxon>Duplodnaviria</taxon>
        <taxon>Heunggongvirae</taxon>
        <taxon>Uroviricota</taxon>
        <taxon>Caudoviricetes</taxon>
    </lineage>
</organism>
<protein>
    <submittedName>
        <fullName evidence="3">Phi29 scaffolding protein</fullName>
    </submittedName>
</protein>
<dbReference type="EMBL" id="BK032689">
    <property type="protein sequence ID" value="DAF55417.1"/>
    <property type="molecule type" value="Genomic_DNA"/>
</dbReference>
<accession>A0A8S5SWN0</accession>
<name>A0A8S5SWN0_9CAUD</name>
<reference evidence="3" key="1">
    <citation type="journal article" date="2021" name="Proc. Natl. Acad. Sci. U.S.A.">
        <title>A Catalog of Tens of Thousands of Viruses from Human Metagenomes Reveals Hidden Associations with Chronic Diseases.</title>
        <authorList>
            <person name="Tisza M.J."/>
            <person name="Buck C.B."/>
        </authorList>
    </citation>
    <scope>NUCLEOTIDE SEQUENCE</scope>
    <source>
        <strain evidence="3">CtUm43</strain>
    </source>
</reference>
<feature type="coiled-coil region" evidence="1">
    <location>
        <begin position="27"/>
        <end position="61"/>
    </location>
</feature>
<keyword evidence="1" id="KW-0175">Coiled coil</keyword>
<feature type="region of interest" description="Disordered" evidence="2">
    <location>
        <begin position="1"/>
        <end position="20"/>
    </location>
</feature>
<evidence type="ECO:0000313" key="3">
    <source>
        <dbReference type="EMBL" id="DAF55417.1"/>
    </source>
</evidence>
<feature type="compositionally biased region" description="Polar residues" evidence="2">
    <location>
        <begin position="1"/>
        <end position="10"/>
    </location>
</feature>
<evidence type="ECO:0000256" key="1">
    <source>
        <dbReference type="SAM" id="Coils"/>
    </source>
</evidence>
<proteinExistence type="predicted"/>